<dbReference type="PANTHER" id="PTHR43433:SF5">
    <property type="entry name" value="AB HYDROLASE-1 DOMAIN-CONTAINING PROTEIN"/>
    <property type="match status" value="1"/>
</dbReference>
<dbReference type="Gene3D" id="3.40.50.1820">
    <property type="entry name" value="alpha/beta hydrolase"/>
    <property type="match status" value="1"/>
</dbReference>
<accession>A0A8J3NE28</accession>
<protein>
    <submittedName>
        <fullName evidence="2">Alpha/beta hydrolase</fullName>
    </submittedName>
</protein>
<sequence length="304" mass="32078">MEVDMVERARNGAVELAYEDLGGAGGAPLLLAMGLGTSRFWWPDGLVTELIAHGFHVVSYDERDSGESTRLPQAGGGHPVVSLFRRGAGYTGADLADDAAAVLDALGWRSAHVFGHSMGGAVAQALALRHPTRVRSLTSSAAPPIDVSALRRARYVRARTLLAFVRMRFPDDADGDLALGLAVARALASPANPADEAAVREMVERDRRHGIRGFRDQQAQSRQTAARWDGAPLRDVRVPTLVLHGADDPLIRPAAGRDTAAAIPGARLVLLPGVGHDLPPSSWPTVAAEVRALADRADGAGRAA</sequence>
<organism evidence="2 3">
    <name type="scientific">Actinocatenispora rupis</name>
    <dbReference type="NCBI Taxonomy" id="519421"/>
    <lineage>
        <taxon>Bacteria</taxon>
        <taxon>Bacillati</taxon>
        <taxon>Actinomycetota</taxon>
        <taxon>Actinomycetes</taxon>
        <taxon>Micromonosporales</taxon>
        <taxon>Micromonosporaceae</taxon>
        <taxon>Actinocatenispora</taxon>
    </lineage>
</organism>
<feature type="domain" description="AB hydrolase-1" evidence="1">
    <location>
        <begin position="28"/>
        <end position="277"/>
    </location>
</feature>
<keyword evidence="3" id="KW-1185">Reference proteome</keyword>
<dbReference type="PANTHER" id="PTHR43433">
    <property type="entry name" value="HYDROLASE, ALPHA/BETA FOLD FAMILY PROTEIN"/>
    <property type="match status" value="1"/>
</dbReference>
<dbReference type="InterPro" id="IPR050471">
    <property type="entry name" value="AB_hydrolase"/>
</dbReference>
<dbReference type="AlphaFoldDB" id="A0A8J3NE28"/>
<keyword evidence="2" id="KW-0378">Hydrolase</keyword>
<evidence type="ECO:0000313" key="2">
    <source>
        <dbReference type="EMBL" id="GID15904.1"/>
    </source>
</evidence>
<dbReference type="Pfam" id="PF00561">
    <property type="entry name" value="Abhydrolase_1"/>
    <property type="match status" value="1"/>
</dbReference>
<reference evidence="2" key="1">
    <citation type="submission" date="2021-01" db="EMBL/GenBank/DDBJ databases">
        <title>Whole genome shotgun sequence of Actinocatenispora rupis NBRC 107355.</title>
        <authorList>
            <person name="Komaki H."/>
            <person name="Tamura T."/>
        </authorList>
    </citation>
    <scope>NUCLEOTIDE SEQUENCE</scope>
    <source>
        <strain evidence="2">NBRC 107355</strain>
    </source>
</reference>
<dbReference type="InterPro" id="IPR000073">
    <property type="entry name" value="AB_hydrolase_1"/>
</dbReference>
<evidence type="ECO:0000313" key="3">
    <source>
        <dbReference type="Proteomes" id="UP000612808"/>
    </source>
</evidence>
<dbReference type="InterPro" id="IPR029058">
    <property type="entry name" value="AB_hydrolase_fold"/>
</dbReference>
<dbReference type="GO" id="GO:0046503">
    <property type="term" value="P:glycerolipid catabolic process"/>
    <property type="evidence" value="ECO:0007669"/>
    <property type="project" value="TreeGrafter"/>
</dbReference>
<name>A0A8J3NE28_9ACTN</name>
<dbReference type="Proteomes" id="UP000612808">
    <property type="component" value="Unassembled WGS sequence"/>
</dbReference>
<gene>
    <name evidence="2" type="ORF">Aru02nite_67930</name>
</gene>
<dbReference type="EMBL" id="BOMB01000049">
    <property type="protein sequence ID" value="GID15904.1"/>
    <property type="molecule type" value="Genomic_DNA"/>
</dbReference>
<comment type="caution">
    <text evidence="2">The sequence shown here is derived from an EMBL/GenBank/DDBJ whole genome shotgun (WGS) entry which is preliminary data.</text>
</comment>
<proteinExistence type="predicted"/>
<dbReference type="RefSeq" id="WP_203664409.1">
    <property type="nucleotide sequence ID" value="NZ_BAAAZM010000004.1"/>
</dbReference>
<dbReference type="GO" id="GO:0004806">
    <property type="term" value="F:triacylglycerol lipase activity"/>
    <property type="evidence" value="ECO:0007669"/>
    <property type="project" value="TreeGrafter"/>
</dbReference>
<dbReference type="SUPFAM" id="SSF53474">
    <property type="entry name" value="alpha/beta-Hydrolases"/>
    <property type="match status" value="1"/>
</dbReference>
<evidence type="ECO:0000259" key="1">
    <source>
        <dbReference type="Pfam" id="PF00561"/>
    </source>
</evidence>